<name>A0ABN6P9T6_9PROT</name>
<reference evidence="1 2" key="1">
    <citation type="journal article" date="2016" name="Microbes Environ.">
        <title>Phylogenetically diverse aerobic anoxygenic phototrophic bacteria isolated from epilithic biofilms in Tama river, Japan.</title>
        <authorList>
            <person name="Hirose S."/>
            <person name="Matsuura K."/>
            <person name="Haruta S."/>
        </authorList>
    </citation>
    <scope>NUCLEOTIDE SEQUENCE [LARGE SCALE GENOMIC DNA]</scope>
    <source>
        <strain evidence="1 2">S08</strain>
    </source>
</reference>
<protein>
    <submittedName>
        <fullName evidence="1">3-hydroxyalkanoate synthetase</fullName>
    </submittedName>
</protein>
<organism evidence="1 2">
    <name type="scientific">Roseomonas fluvialis</name>
    <dbReference type="NCBI Taxonomy" id="1750527"/>
    <lineage>
        <taxon>Bacteria</taxon>
        <taxon>Pseudomonadati</taxon>
        <taxon>Pseudomonadota</taxon>
        <taxon>Alphaproteobacteria</taxon>
        <taxon>Acetobacterales</taxon>
        <taxon>Roseomonadaceae</taxon>
        <taxon>Roseomonas</taxon>
    </lineage>
</organism>
<gene>
    <name evidence="1" type="ORF">Rmf_42570</name>
</gene>
<dbReference type="InterPro" id="IPR024501">
    <property type="entry name" value="DUF3141"/>
</dbReference>
<evidence type="ECO:0000313" key="2">
    <source>
        <dbReference type="Proteomes" id="UP000831327"/>
    </source>
</evidence>
<dbReference type="Pfam" id="PF11339">
    <property type="entry name" value="DUF3141"/>
    <property type="match status" value="1"/>
</dbReference>
<dbReference type="SUPFAM" id="SSF53474">
    <property type="entry name" value="alpha/beta-Hydrolases"/>
    <property type="match status" value="1"/>
</dbReference>
<dbReference type="EMBL" id="AP025637">
    <property type="protein sequence ID" value="BDG74328.1"/>
    <property type="molecule type" value="Genomic_DNA"/>
</dbReference>
<dbReference type="Proteomes" id="UP000831327">
    <property type="component" value="Chromosome"/>
</dbReference>
<dbReference type="Gene3D" id="3.40.50.1820">
    <property type="entry name" value="alpha/beta hydrolase"/>
    <property type="match status" value="1"/>
</dbReference>
<proteinExistence type="predicted"/>
<accession>A0ABN6P9T6</accession>
<dbReference type="InterPro" id="IPR029058">
    <property type="entry name" value="AB_hydrolase_fold"/>
</dbReference>
<dbReference type="RefSeq" id="WP_244408512.1">
    <property type="nucleotide sequence ID" value="NZ_AP025637.1"/>
</dbReference>
<keyword evidence="2" id="KW-1185">Reference proteome</keyword>
<evidence type="ECO:0000313" key="1">
    <source>
        <dbReference type="EMBL" id="BDG74328.1"/>
    </source>
</evidence>
<sequence>MTPDMTLLPWAAYGIDAWQRSVMFLDVLRQRGNAFLEREDDPMRNVLTFGFDVVMDGRDLPRPVNYWMARVTPPPGATPTDPLSRPFIVIDPRAGHGPGIGGFKAESEIGVAIAAGHPCYFVGFRPQPEPGQTIEDVVRAIVAFAGEVGRRHHDAEGKPVTIGNCQAGWALLMAAAIRPEVFGPLMVAGSPVSTWAGRQGHAPMRYLGGLLGGSWLTHMTGDLGAGRFDGAWLVSNFESGNPANTYWTKQYEVWADVDHAADRYLGFEKWWGGHVTLNAEEMNFIVDQLFVGNRLATGELTFSDGTRVDLRAIASPIIVFCSEGDDITPPAQALSWISDLYGDVDDLRTHGQTIVYSVHGSIGHLGIFVSGGVAKKEHNEFATNMDMIDVLPPGLYEAVLRPAKDEARSDLVRGEWLVNFQSRGFADLAQHGGTDAEDEKRFAAVRRLSETNVALYRQFAQPAIRALATPPVAEALAQLHPARLTYTLFSDRNPAMAWVRWAAEQARANRQPSAEDNPGRAAERQVSEAITRMLEGYGRQRDALTERMFREIYASPAIQALTGLAAETAPPRARPGRSPDHDRFVALATERLRGAMTEGGLHEALLRALLWVRLPTANADERSFAIIRRIRAAVGREKLPLAEFKRVIRQQFFMLLIDEARAIETLPALLPDDAAIRAEMLSVLRSVVEAAGDMPEEVARRMAVVERMFVGDPVADSPKVAARRIRPAARRA</sequence>
<dbReference type="PANTHER" id="PTHR36837:SF2">
    <property type="entry name" value="POLY(3-HYDROXYALKANOATE) POLYMERASE SUBUNIT PHAC"/>
    <property type="match status" value="1"/>
</dbReference>
<dbReference type="PANTHER" id="PTHR36837">
    <property type="entry name" value="POLY(3-HYDROXYALKANOATE) POLYMERASE SUBUNIT PHAC"/>
    <property type="match status" value="1"/>
</dbReference>
<dbReference type="InterPro" id="IPR051321">
    <property type="entry name" value="PHA/PHB_synthase"/>
</dbReference>